<dbReference type="PANTHER" id="PTHR13167:SF25">
    <property type="entry name" value="PIEZO-TYPE MECHANOSENSITIVE ION CHANNEL COMPONENT"/>
    <property type="match status" value="1"/>
</dbReference>
<feature type="transmembrane region" description="Helical" evidence="10">
    <location>
        <begin position="1532"/>
        <end position="1552"/>
    </location>
</feature>
<comment type="caution">
    <text evidence="10">Lacks conserved residue(s) required for the propagation of feature annotation.</text>
</comment>
<feature type="transmembrane region" description="Helical" evidence="10">
    <location>
        <begin position="237"/>
        <end position="255"/>
    </location>
</feature>
<evidence type="ECO:0000256" key="3">
    <source>
        <dbReference type="ARBA" id="ARBA00022448"/>
    </source>
</evidence>
<feature type="transmembrane region" description="Helical" evidence="10">
    <location>
        <begin position="835"/>
        <end position="857"/>
    </location>
</feature>
<evidence type="ECO:0000259" key="14">
    <source>
        <dbReference type="Pfam" id="PF24871"/>
    </source>
</evidence>
<dbReference type="Pfam" id="PF15917">
    <property type="entry name" value="Piezo_TM25-28"/>
    <property type="match status" value="1"/>
</dbReference>
<dbReference type="PANTHER" id="PTHR13167">
    <property type="entry name" value="PIEZO-TYPE MECHANOSENSITIVE ION CHANNEL COMPONENT"/>
    <property type="match status" value="1"/>
</dbReference>
<feature type="transmembrane region" description="Helical" evidence="10">
    <location>
        <begin position="1755"/>
        <end position="1772"/>
    </location>
</feature>
<evidence type="ECO:0000259" key="15">
    <source>
        <dbReference type="Pfam" id="PF24874"/>
    </source>
</evidence>
<organism evidence="16">
    <name type="scientific">Loa loa</name>
    <name type="common">Eye worm</name>
    <name type="synonym">Filaria loa</name>
    <dbReference type="NCBI Taxonomy" id="7209"/>
    <lineage>
        <taxon>Eukaryota</taxon>
        <taxon>Metazoa</taxon>
        <taxon>Ecdysozoa</taxon>
        <taxon>Nematoda</taxon>
        <taxon>Chromadorea</taxon>
        <taxon>Rhabditida</taxon>
        <taxon>Spirurina</taxon>
        <taxon>Spiruromorpha</taxon>
        <taxon>Filarioidea</taxon>
        <taxon>Onchocercidae</taxon>
        <taxon>Loa</taxon>
    </lineage>
</organism>
<evidence type="ECO:0000256" key="6">
    <source>
        <dbReference type="ARBA" id="ARBA00022989"/>
    </source>
</evidence>
<dbReference type="InterPro" id="IPR056768">
    <property type="entry name" value="THU_Piezo"/>
</dbReference>
<dbReference type="EMBL" id="JH712113">
    <property type="protein sequence ID" value="EJD75713.1"/>
    <property type="molecule type" value="Genomic_DNA"/>
</dbReference>
<keyword evidence="6 10" id="KW-1133">Transmembrane helix</keyword>
<feature type="transmembrane region" description="Helical" evidence="10">
    <location>
        <begin position="1813"/>
        <end position="1836"/>
    </location>
</feature>
<feature type="transmembrane region" description="Helical" evidence="10">
    <location>
        <begin position="1558"/>
        <end position="1577"/>
    </location>
</feature>
<feature type="transmembrane region" description="Helical" evidence="10">
    <location>
        <begin position="576"/>
        <end position="597"/>
    </location>
</feature>
<feature type="transmembrane region" description="Helical" evidence="10">
    <location>
        <begin position="1076"/>
        <end position="1109"/>
    </location>
</feature>
<name>A0A1S0UJK5_LOALO</name>
<feature type="transmembrane region" description="Helical" evidence="10">
    <location>
        <begin position="1611"/>
        <end position="1630"/>
    </location>
</feature>
<dbReference type="InterPro" id="IPR027272">
    <property type="entry name" value="Piezo"/>
</dbReference>
<feature type="domain" description="Piezo TM1-24" evidence="14">
    <location>
        <begin position="26"/>
        <end position="688"/>
    </location>
</feature>
<evidence type="ECO:0000256" key="5">
    <source>
        <dbReference type="ARBA" id="ARBA00022692"/>
    </source>
</evidence>
<feature type="transmembrane region" description="Helical" evidence="10">
    <location>
        <begin position="301"/>
        <end position="320"/>
    </location>
</feature>
<dbReference type="GO" id="GO:0030317">
    <property type="term" value="P:flagellated sperm motility"/>
    <property type="evidence" value="ECO:0007669"/>
    <property type="project" value="EnsemblMetazoa"/>
</dbReference>
<feature type="domain" description="Piezo non-specific cation channel cap" evidence="11">
    <location>
        <begin position="1977"/>
        <end position="2276"/>
    </location>
</feature>
<feature type="transmembrane region" description="Helical" evidence="10">
    <location>
        <begin position="549"/>
        <end position="569"/>
    </location>
</feature>
<accession>A0A1S0UJK5</accession>
<dbReference type="Pfam" id="PF24874">
    <property type="entry name" value="Piezo_THU9_anchor"/>
    <property type="match status" value="1"/>
</dbReference>
<protein>
    <recommendedName>
        <fullName evidence="10">Piezo-type mechanosensitive ion channel component</fullName>
    </recommendedName>
</protein>
<feature type="transmembrane region" description="Helical" evidence="10">
    <location>
        <begin position="1130"/>
        <end position="1156"/>
    </location>
</feature>
<dbReference type="GO" id="GO:0042391">
    <property type="term" value="P:regulation of membrane potential"/>
    <property type="evidence" value="ECO:0007669"/>
    <property type="project" value="TreeGrafter"/>
</dbReference>
<dbReference type="Pfam" id="PF23188">
    <property type="entry name" value="THU_Piezo1"/>
    <property type="match status" value="1"/>
</dbReference>
<evidence type="ECO:0000256" key="8">
    <source>
        <dbReference type="ARBA" id="ARBA00023136"/>
    </source>
</evidence>
<evidence type="ECO:0000259" key="12">
    <source>
        <dbReference type="Pfam" id="PF15917"/>
    </source>
</evidence>
<feature type="domain" description="Piezo THU9 and anchor" evidence="15">
    <location>
        <begin position="1779"/>
        <end position="1922"/>
    </location>
</feature>
<feature type="transmembrane region" description="Helical" evidence="10">
    <location>
        <begin position="1784"/>
        <end position="1801"/>
    </location>
</feature>
<comment type="subcellular location">
    <subcellularLocation>
        <location evidence="1">Cell membrane</location>
        <topology evidence="1">Multi-pass membrane protein</topology>
    </subcellularLocation>
    <subcellularLocation>
        <location evidence="10">Membrane</location>
        <topology evidence="10">Multi-pass membrane protein</topology>
    </subcellularLocation>
</comment>
<keyword evidence="7" id="KW-0406">Ion transport</keyword>
<evidence type="ECO:0000256" key="2">
    <source>
        <dbReference type="ARBA" id="ARBA00007821"/>
    </source>
</evidence>
<comment type="similarity">
    <text evidence="2 10">Belongs to the PIEZO (TC 1.A.75) family.</text>
</comment>
<feature type="domain" description="Piezo TM25-28" evidence="12">
    <location>
        <begin position="1048"/>
        <end position="1283"/>
    </location>
</feature>
<evidence type="ECO:0000256" key="1">
    <source>
        <dbReference type="ARBA" id="ARBA00004651"/>
    </source>
</evidence>
<evidence type="ECO:0000256" key="4">
    <source>
        <dbReference type="ARBA" id="ARBA00022475"/>
    </source>
</evidence>
<dbReference type="FunCoup" id="A0A1S0UJK5">
    <property type="interactions" value="708"/>
</dbReference>
<dbReference type="GO" id="GO:0050982">
    <property type="term" value="P:detection of mechanical stimulus"/>
    <property type="evidence" value="ECO:0007669"/>
    <property type="project" value="TreeGrafter"/>
</dbReference>
<keyword evidence="3" id="KW-0813">Transport</keyword>
<dbReference type="InterPro" id="IPR031334">
    <property type="entry name" value="Piezo_cap_dom"/>
</dbReference>
<feature type="transmembrane region" description="Helical" evidence="10">
    <location>
        <begin position="603"/>
        <end position="625"/>
    </location>
</feature>
<dbReference type="InterPro" id="IPR031805">
    <property type="entry name" value="Piezo_TM25-28"/>
</dbReference>
<keyword evidence="9 10" id="KW-0407">Ion channel</keyword>
<evidence type="ECO:0000313" key="16">
    <source>
        <dbReference type="EMBL" id="EJD75713.1"/>
    </source>
</evidence>
<feature type="domain" description="Piezo transmembrane helical unit" evidence="13">
    <location>
        <begin position="1515"/>
        <end position="1637"/>
    </location>
</feature>
<dbReference type="OrthoDB" id="303066at2759"/>
<feature type="transmembrane region" description="Helical" evidence="10">
    <location>
        <begin position="739"/>
        <end position="769"/>
    </location>
</feature>
<dbReference type="InterPro" id="IPR056769">
    <property type="entry name" value="Piezo_TM1-24"/>
</dbReference>
<feature type="transmembrane region" description="Helical" evidence="10">
    <location>
        <begin position="1501"/>
        <end position="1525"/>
    </location>
</feature>
<dbReference type="Pfam" id="PF12166">
    <property type="entry name" value="Piezo_cap"/>
    <property type="match status" value="1"/>
</dbReference>
<dbReference type="GO" id="GO:0060279">
    <property type="term" value="P:positive regulation of ovulation"/>
    <property type="evidence" value="ECO:0007669"/>
    <property type="project" value="EnsemblMetazoa"/>
</dbReference>
<gene>
    <name evidence="16" type="ORF">LOAG_17187</name>
</gene>
<keyword evidence="8 10" id="KW-0472">Membrane</keyword>
<dbReference type="RefSeq" id="XP_020306557.1">
    <property type="nucleotide sequence ID" value="XM_020449848.1"/>
</dbReference>
<evidence type="ECO:0000256" key="7">
    <source>
        <dbReference type="ARBA" id="ARBA00023065"/>
    </source>
</evidence>
<feature type="transmembrane region" description="Helical" evidence="10">
    <location>
        <begin position="129"/>
        <end position="146"/>
    </location>
</feature>
<dbReference type="GO" id="GO:0071260">
    <property type="term" value="P:cellular response to mechanical stimulus"/>
    <property type="evidence" value="ECO:0007669"/>
    <property type="project" value="TreeGrafter"/>
</dbReference>
<reference evidence="16" key="1">
    <citation type="submission" date="2012-04" db="EMBL/GenBank/DDBJ databases">
        <title>The Genome Sequence of Loa loa.</title>
        <authorList>
            <consortium name="The Broad Institute Genome Sequencing Platform"/>
            <consortium name="Broad Institute Genome Sequencing Center for Infectious Disease"/>
            <person name="Nutman T.B."/>
            <person name="Fink D.L."/>
            <person name="Russ C."/>
            <person name="Young S."/>
            <person name="Zeng Q."/>
            <person name="Gargeya S."/>
            <person name="Alvarado L."/>
            <person name="Berlin A."/>
            <person name="Chapman S.B."/>
            <person name="Chen Z."/>
            <person name="Freedman E."/>
            <person name="Gellesch M."/>
            <person name="Goldberg J."/>
            <person name="Griggs A."/>
            <person name="Gujja S."/>
            <person name="Heilman E.R."/>
            <person name="Heiman D."/>
            <person name="Howarth C."/>
            <person name="Mehta T."/>
            <person name="Neiman D."/>
            <person name="Pearson M."/>
            <person name="Roberts A."/>
            <person name="Saif S."/>
            <person name="Shea T."/>
            <person name="Shenoy N."/>
            <person name="Sisk P."/>
            <person name="Stolte C."/>
            <person name="Sykes S."/>
            <person name="White J."/>
            <person name="Yandava C."/>
            <person name="Haas B."/>
            <person name="Henn M.R."/>
            <person name="Nusbaum C."/>
            <person name="Birren B."/>
        </authorList>
    </citation>
    <scope>NUCLEOTIDE SEQUENCE [LARGE SCALE GENOMIC DNA]</scope>
</reference>
<evidence type="ECO:0000256" key="10">
    <source>
        <dbReference type="RuleBase" id="RU362023"/>
    </source>
</evidence>
<feature type="transmembrane region" description="Helical" evidence="10">
    <location>
        <begin position="925"/>
        <end position="943"/>
    </location>
</feature>
<feature type="transmembrane region" description="Helical" evidence="10">
    <location>
        <begin position="776"/>
        <end position="794"/>
    </location>
</feature>
<dbReference type="Pfam" id="PF24871">
    <property type="entry name" value="Piezo_TM1-24"/>
    <property type="match status" value="1"/>
</dbReference>
<dbReference type="GO" id="GO:0090727">
    <property type="term" value="P:positive regulation of brood size"/>
    <property type="evidence" value="ECO:0007669"/>
    <property type="project" value="EnsemblMetazoa"/>
</dbReference>
<dbReference type="GO" id="GO:0005886">
    <property type="term" value="C:plasma membrane"/>
    <property type="evidence" value="ECO:0007669"/>
    <property type="project" value="UniProtKB-SubCell"/>
</dbReference>
<feature type="transmembrane region" description="Helical" evidence="10">
    <location>
        <begin position="192"/>
        <end position="225"/>
    </location>
</feature>
<evidence type="ECO:0000259" key="11">
    <source>
        <dbReference type="Pfam" id="PF12166"/>
    </source>
</evidence>
<dbReference type="GeneID" id="9946656"/>
<proteinExistence type="inferred from homology"/>
<dbReference type="KEGG" id="loa:LOAG_17187"/>
<feature type="transmembrane region" description="Helical" evidence="10">
    <location>
        <begin position="2193"/>
        <end position="2210"/>
    </location>
</feature>
<dbReference type="GO" id="GO:0008381">
    <property type="term" value="F:mechanosensitive monoatomic ion channel activity"/>
    <property type="evidence" value="ECO:0007669"/>
    <property type="project" value="InterPro"/>
</dbReference>
<dbReference type="CTD" id="9946656"/>
<feature type="transmembrane region" description="Helical" evidence="10">
    <location>
        <begin position="950"/>
        <end position="968"/>
    </location>
</feature>
<feature type="transmembrane region" description="Helical" evidence="10">
    <location>
        <begin position="13"/>
        <end position="39"/>
    </location>
</feature>
<evidence type="ECO:0000256" key="9">
    <source>
        <dbReference type="ARBA" id="ARBA00023303"/>
    </source>
</evidence>
<feature type="transmembrane region" description="Helical" evidence="10">
    <location>
        <begin position="1900"/>
        <end position="1924"/>
    </location>
</feature>
<feature type="transmembrane region" description="Helical" evidence="10">
    <location>
        <begin position="262"/>
        <end position="281"/>
    </location>
</feature>
<dbReference type="GO" id="GO:0005261">
    <property type="term" value="F:monoatomic cation channel activity"/>
    <property type="evidence" value="ECO:0007669"/>
    <property type="project" value="TreeGrafter"/>
</dbReference>
<feature type="transmembrane region" description="Helical" evidence="10">
    <location>
        <begin position="410"/>
        <end position="430"/>
    </location>
</feature>
<keyword evidence="4" id="KW-1003">Cell membrane</keyword>
<keyword evidence="5 10" id="KW-0812">Transmembrane</keyword>
<feature type="transmembrane region" description="Helical" evidence="10">
    <location>
        <begin position="59"/>
        <end position="78"/>
    </location>
</feature>
<dbReference type="InterPro" id="IPR056770">
    <property type="entry name" value="Piezo_THU9_anchor"/>
</dbReference>
<dbReference type="OMA" id="KSCWLIQ"/>
<feature type="transmembrane region" description="Helical" evidence="10">
    <location>
        <begin position="662"/>
        <end position="684"/>
    </location>
</feature>
<feature type="transmembrane region" description="Helical" evidence="10">
    <location>
        <begin position="1721"/>
        <end position="1743"/>
    </location>
</feature>
<evidence type="ECO:0000259" key="13">
    <source>
        <dbReference type="Pfam" id="PF23188"/>
    </source>
</evidence>
<dbReference type="InParanoid" id="A0A1S0UJK5"/>
<feature type="transmembrane region" description="Helical" evidence="10">
    <location>
        <begin position="485"/>
        <end position="508"/>
    </location>
</feature>
<sequence>MAYILLETSLYRFVLPIALLTGALIRPSFISIAYVIFALIGPHLGPLLSSAPVQRAHRVYFISILVTASLASVVHLSYQIYESFFQPNIDEYSKTCNISVWNFWLRQIGLIRIKRYSGFDTIRVVLPEFLAFSASLATTVCCLLIHRSNDSRSSTRITNVQAVRESSSIIESEKTSITKAMVLFLKKLSDVLVILAVGLVGIFQPCILSSVYFITFLFVATWWALHKPLHRYIFNRLKRLVICYCALHFLLLYMYQIPFFQIILPGQSFFARLFGFVPVLYTDCNAWWSLSIISLDYWTSFTNIIAVLVLYHLLIMQYGLTKCGIHREYRACEGTGSIMHRELLADDANPHYVGNLHQANLCHADHQDMPTVFVELRGYETISQGFSAALTFISHHLHIFSLTTMTLWALLYHSVFGLVLLVEVCTVLVFKNTRAMALRASPPLTAYVEFLLVVQYVCSMDVKNEVPQSSYLELAGFIFAPSRTAAFITLLTKGLLSLPLFALLWVYFREKYGRPARADEQERMYGIYSIAVPIGISGNEATSSRSTSVGVRVVAKYWIFVVSFVLLVISIHSPPVLYTVAFFISFSVLIVLLLFSFDCLRRLLYSYFTFLTIYSLAVVIVLYCYQFPAIPSIWQKATGLSDDWNHDIGLINYRQEGDRGSLLVHLIGPILLFIVVMLHLKFFYDLWCPFVAPIPNATGSGITAATSDEQKDFYAKVKHIASCMVEVLWSIAEAHVAKLVMFILVIVAVNDICALNLTLIIFTSIAVCVPAISSTLFRLLCIFISAFVTIRMIYQMHFVVEKPLPVYSKELICNSSEYTLSATAYWLGFRKAPVLGNYIGGLIVALLAITLQAIVIYHQQHKRLISGTSVPPRGLVFPEADPNNWDNNLVDMIKFLFNYGFYKFGLELSMTMMVVVAWMRMDLLATLLLIWLMVFVLSSRVTCRCLWPVFLFYLAVLFPMQYAFYVGLPPSLCFDYPWSRWLSNPLQNDNLIFWLDLASYRFELNARKSVADFLLLLMVACQEYAFRNESSSPAGDNVSIYANSECFDLKRSNPTYDFIAQQQSSVDFLKIIIFMYGHWITIITVLVASLGGVSLFALGYITLAFWILWQGADLYIMQDYRKTLKRWNLLLYYTVFVMFCKLALQIFACAFVHVLIETNLCCIRQLLSIVCVSTIPGRTSNYYLPSEQQEFDKECAVQKSETQIGFDTFAFGLLVLQLRVFNSWYFQHCVVEYRSVAVLMNRGAVLQDQLIEREMIEQKKQQEQKFRNIKVRTDQIRKDYEKRLSKVGTFVPQTYGQAKRAGDYYMFQYDPSEDVLDEQLETFVPEVTPGAGDFNKLDPAQLVHTAMQRDLNLAQTLDAVNSAERIETDEERRMIKAVSDEMKLPQQEKTVMELSIGEEPKSEGQFIASLRFLQKIFTSALGWLAAFLNRRSREHRYVAYVLGKEKVKLKERLKQPLVDASRSVLDVRQEFNQQNLRCVTSERDIERLEDEVENHWQQCNVFLRFLSAIGYCIAAHTDVICYLLAIINHARCAGIISLPLPLLIFFWGSLANPRPTKIFWIVMITYTELIVIIKFIAQFGFFSFNSTANIIRAANSVDYLPGILGIRKTDYYAFWDIALLVALFFHRYMLRRLGLWKGTDVMFTASIPPVQISNTTNTNLSGTSQTDVCFSFMEQVDEFQFPKIFIYSYLNLKVTAPIYVKRIKHFFNMLFDPPVRYIKDLYPFMFLMDVLCFFVVSFGFSSFDYGGTGSVVRDISVIFSKTFGFSIFSVHAEFWPSWLNKTAQFLYFIKCIYLLISAWQIRNGYPTLCAGNLITHAYGIANMIFFKLFMAIPFLFELRTVTDWTWVDTSMPLFDFFNMENFYAVIYNLKCARTYEKAKISNFQKFPTPRGVAKGVVIKYLMGVPVILGLILFIWLPLLSFSLLNRIGIVLPPNNVILTIGLEGYPPMFAIESQGMELEFLTDAEYLKLENAFSEHFTSSDTESILRARHAVAFVREYNRESIMKVRFRPESHVPWLISSDALVAMKYELKEGTKRLNAVIKITCERPNSKHADYPTQHLYTLTIPLTVNSTVRTELAEIIDGQYNGSMLLANAWPPYVIMPNEGNVKPASSLLHVISGSNLMFWKAFSNISMKLKSAHTTENKIWSAALIQDNDTAALTLPLEHIKYEISPKKYLQMVIFVDRVFPSFVSKYVQGGIIAMYLAVVMLVGRMIRGLVMNAGLGVMISEIPNPDHLLKICLDIYLVREAKDFVLEQDLYGRLIFLFRSPENLIKWTRDKVKAD</sequence>